<dbReference type="eggNOG" id="ENOG50349WD">
    <property type="taxonomic scope" value="Bacteria"/>
</dbReference>
<dbReference type="Gene3D" id="3.30.530.20">
    <property type="match status" value="1"/>
</dbReference>
<dbReference type="InterPro" id="IPR023393">
    <property type="entry name" value="START-like_dom_sf"/>
</dbReference>
<evidence type="ECO:0000313" key="3">
    <source>
        <dbReference type="Proteomes" id="UP000007590"/>
    </source>
</evidence>
<dbReference type="HOGENOM" id="CLU_1488109_0_0_10"/>
<sequence>MKKILFSALILSLVVIASPKHAHAQMGAAQTIQWDITKVAVVKADQDGAWSLLSNLREIKMYTKGYISDVEIKGSELPFDRIITFADGTKRTEQIDQVDQRYKFMAYQFKENSLPAGITQVNIAVFTKAVDDKAEVKWVVRVDGKGDAKKALVAQLTAEIDKYAEGMTNLFKNSIPAMQMN</sequence>
<keyword evidence="3" id="KW-1185">Reference proteome</keyword>
<feature type="chain" id="PRO_5003614007" evidence="1">
    <location>
        <begin position="25"/>
        <end position="181"/>
    </location>
</feature>
<dbReference type="STRING" id="929556.Solca_3415"/>
<reference evidence="2" key="1">
    <citation type="submission" date="2012-02" db="EMBL/GenBank/DDBJ databases">
        <title>The complete genome of Solitalea canadensis DSM 3403.</title>
        <authorList>
            <consortium name="US DOE Joint Genome Institute (JGI-PGF)"/>
            <person name="Lucas S."/>
            <person name="Copeland A."/>
            <person name="Lapidus A."/>
            <person name="Glavina del Rio T."/>
            <person name="Dalin E."/>
            <person name="Tice H."/>
            <person name="Bruce D."/>
            <person name="Goodwin L."/>
            <person name="Pitluck S."/>
            <person name="Peters L."/>
            <person name="Ovchinnikova G."/>
            <person name="Lu M."/>
            <person name="Kyrpides N."/>
            <person name="Mavromatis K."/>
            <person name="Ivanova N."/>
            <person name="Brettin T."/>
            <person name="Detter J.C."/>
            <person name="Han C."/>
            <person name="Larimer F."/>
            <person name="Land M."/>
            <person name="Hauser L."/>
            <person name="Markowitz V."/>
            <person name="Cheng J.-F."/>
            <person name="Hugenholtz P."/>
            <person name="Woyke T."/>
            <person name="Wu D."/>
            <person name="Spring S."/>
            <person name="Schroeder M."/>
            <person name="Kopitz M."/>
            <person name="Brambilla E."/>
            <person name="Klenk H.-P."/>
            <person name="Eisen J.A."/>
        </authorList>
    </citation>
    <scope>NUCLEOTIDE SEQUENCE</scope>
    <source>
        <strain evidence="2">DSM 3403</strain>
    </source>
</reference>
<dbReference type="AlphaFoldDB" id="H8KX93"/>
<feature type="signal peptide" evidence="1">
    <location>
        <begin position="1"/>
        <end position="24"/>
    </location>
</feature>
<organism evidence="2 3">
    <name type="scientific">Solitalea canadensis (strain ATCC 29591 / DSM 3403 / JCM 21819 / LMG 8368 / NBRC 15130 / NCIMB 12057 / USAM 9D)</name>
    <name type="common">Flexibacter canadensis</name>
    <dbReference type="NCBI Taxonomy" id="929556"/>
    <lineage>
        <taxon>Bacteria</taxon>
        <taxon>Pseudomonadati</taxon>
        <taxon>Bacteroidota</taxon>
        <taxon>Sphingobacteriia</taxon>
        <taxon>Sphingobacteriales</taxon>
        <taxon>Sphingobacteriaceae</taxon>
        <taxon>Solitalea</taxon>
    </lineage>
</organism>
<gene>
    <name evidence="2" type="ordered locus">Solca_3415</name>
</gene>
<name>H8KX93_SOLCM</name>
<protein>
    <submittedName>
        <fullName evidence="2">Polyketide cyclase / dehydrase and lipid transport</fullName>
    </submittedName>
</protein>
<dbReference type="SUPFAM" id="SSF55961">
    <property type="entry name" value="Bet v1-like"/>
    <property type="match status" value="1"/>
</dbReference>
<dbReference type="EMBL" id="CP003349">
    <property type="protein sequence ID" value="AFD08422.1"/>
    <property type="molecule type" value="Genomic_DNA"/>
</dbReference>
<dbReference type="KEGG" id="scn:Solca_3415"/>
<dbReference type="OrthoDB" id="709510at2"/>
<dbReference type="RefSeq" id="WP_014681645.1">
    <property type="nucleotide sequence ID" value="NC_017770.1"/>
</dbReference>
<evidence type="ECO:0000256" key="1">
    <source>
        <dbReference type="SAM" id="SignalP"/>
    </source>
</evidence>
<accession>H8KX93</accession>
<proteinExistence type="predicted"/>
<keyword evidence="1" id="KW-0732">Signal</keyword>
<dbReference type="Proteomes" id="UP000007590">
    <property type="component" value="Chromosome"/>
</dbReference>
<evidence type="ECO:0000313" key="2">
    <source>
        <dbReference type="EMBL" id="AFD08422.1"/>
    </source>
</evidence>